<evidence type="ECO:0000256" key="7">
    <source>
        <dbReference type="ARBA" id="ARBA00022692"/>
    </source>
</evidence>
<dbReference type="PROSITE" id="PS51257">
    <property type="entry name" value="PROKAR_LIPOPROTEIN"/>
    <property type="match status" value="1"/>
</dbReference>
<evidence type="ECO:0000256" key="1">
    <source>
        <dbReference type="ARBA" id="ARBA00000085"/>
    </source>
</evidence>
<proteinExistence type="predicted"/>
<dbReference type="Gene3D" id="1.10.287.130">
    <property type="match status" value="1"/>
</dbReference>
<sequence length="530" mass="59873">MWKRIKFNLLLKMILLMSFVLISCLIVTLFLFTSIFNEAMNKHFGERAMDVAILVAKNDQIIDAFESENPSAVIQPIAETIRELTGASYVVVGNTEDIRYSHHDQDQIGQEMGTSNEDVFLHEQSVIYKGVGVSGAATKAKTPIYNRDDQLIGVSSIGFLYEDIKNKLNNYLTLASQFFIGVLILAIIGMILVARKLKKMFFGLEPEEISYLFKEKEAILESIHDPIIATNSTGHIVSINKKARNIPYFRNINIGDSIKHPQLILELNSVNKEKEITNREIIIDHSVYVMDHSPFLHNDTLLGVVFTLRPVSEIQQLKEDFSKIKVFTENMRSQNHEFLNKLNTIYGLLKLDKTNDAIQLISKEVEYRQDFLAFLIESVRNPMIAACLLGKANRATERKVQLEIDNESELSPLPDTFDEQTLVTIIANVIENAIEAAYKAHYSEGKVNISFTDLGPDIIFDIEDNGKGILPEEEWKIFEEGYTSKESPKNHGLGLAIVKNSLEKLNGNVFITESQLGGARFTITIPKQVI</sequence>
<keyword evidence="6" id="KW-0808">Transferase</keyword>
<keyword evidence="13 14" id="KW-0472">Membrane</keyword>
<keyword evidence="11 14" id="KW-1133">Transmembrane helix</keyword>
<dbReference type="SUPFAM" id="SSF103190">
    <property type="entry name" value="Sensory domain-like"/>
    <property type="match status" value="1"/>
</dbReference>
<dbReference type="PANTHER" id="PTHR43547:SF10">
    <property type="entry name" value="SENSOR HISTIDINE KINASE DCUS"/>
    <property type="match status" value="1"/>
</dbReference>
<evidence type="ECO:0000256" key="6">
    <source>
        <dbReference type="ARBA" id="ARBA00022679"/>
    </source>
</evidence>
<dbReference type="InterPro" id="IPR039506">
    <property type="entry name" value="SPOB_a"/>
</dbReference>
<dbReference type="RefSeq" id="WP_250094444.1">
    <property type="nucleotide sequence ID" value="NZ_JAKRYL010000001.1"/>
</dbReference>
<keyword evidence="4" id="KW-1003">Cell membrane</keyword>
<evidence type="ECO:0000256" key="5">
    <source>
        <dbReference type="ARBA" id="ARBA00022553"/>
    </source>
</evidence>
<comment type="catalytic activity">
    <reaction evidence="1">
        <text>ATP + protein L-histidine = ADP + protein N-phospho-L-histidine.</text>
        <dbReference type="EC" id="2.7.13.3"/>
    </reaction>
</comment>
<dbReference type="Gene3D" id="3.30.450.20">
    <property type="entry name" value="PAS domain"/>
    <property type="match status" value="2"/>
</dbReference>
<dbReference type="GO" id="GO:0005886">
    <property type="term" value="C:plasma membrane"/>
    <property type="evidence" value="ECO:0007669"/>
    <property type="project" value="UniProtKB-SubCell"/>
</dbReference>
<dbReference type="SMART" id="SM00387">
    <property type="entry name" value="HATPase_c"/>
    <property type="match status" value="1"/>
</dbReference>
<dbReference type="InterPro" id="IPR033463">
    <property type="entry name" value="sCache_3"/>
</dbReference>
<feature type="transmembrane region" description="Helical" evidence="14">
    <location>
        <begin position="9"/>
        <end position="32"/>
    </location>
</feature>
<dbReference type="EMBL" id="JAKRYL010000001">
    <property type="protein sequence ID" value="MCL7745502.1"/>
    <property type="molecule type" value="Genomic_DNA"/>
</dbReference>
<dbReference type="Proteomes" id="UP001139150">
    <property type="component" value="Unassembled WGS sequence"/>
</dbReference>
<dbReference type="InterPro" id="IPR005467">
    <property type="entry name" value="His_kinase_dom"/>
</dbReference>
<dbReference type="Pfam" id="PF02518">
    <property type="entry name" value="HATPase_c"/>
    <property type="match status" value="1"/>
</dbReference>
<organism evidence="16 17">
    <name type="scientific">Halalkalibacter alkaliphilus</name>
    <dbReference type="NCBI Taxonomy" id="2917993"/>
    <lineage>
        <taxon>Bacteria</taxon>
        <taxon>Bacillati</taxon>
        <taxon>Bacillota</taxon>
        <taxon>Bacilli</taxon>
        <taxon>Bacillales</taxon>
        <taxon>Bacillaceae</taxon>
        <taxon>Halalkalibacter</taxon>
    </lineage>
</organism>
<dbReference type="EC" id="2.7.13.3" evidence="3"/>
<dbReference type="Pfam" id="PF17203">
    <property type="entry name" value="sCache_3_2"/>
    <property type="match status" value="1"/>
</dbReference>
<evidence type="ECO:0000259" key="15">
    <source>
        <dbReference type="PROSITE" id="PS50109"/>
    </source>
</evidence>
<evidence type="ECO:0000256" key="14">
    <source>
        <dbReference type="SAM" id="Phobius"/>
    </source>
</evidence>
<dbReference type="InterPro" id="IPR004358">
    <property type="entry name" value="Sig_transdc_His_kin-like_C"/>
</dbReference>
<evidence type="ECO:0000256" key="12">
    <source>
        <dbReference type="ARBA" id="ARBA00023012"/>
    </source>
</evidence>
<evidence type="ECO:0000256" key="3">
    <source>
        <dbReference type="ARBA" id="ARBA00012438"/>
    </source>
</evidence>
<dbReference type="GO" id="GO:0005524">
    <property type="term" value="F:ATP binding"/>
    <property type="evidence" value="ECO:0007669"/>
    <property type="project" value="UniProtKB-KW"/>
</dbReference>
<evidence type="ECO:0000256" key="13">
    <source>
        <dbReference type="ARBA" id="ARBA00023136"/>
    </source>
</evidence>
<dbReference type="PANTHER" id="PTHR43547">
    <property type="entry name" value="TWO-COMPONENT HISTIDINE KINASE"/>
    <property type="match status" value="1"/>
</dbReference>
<feature type="domain" description="Histidine kinase" evidence="15">
    <location>
        <begin position="333"/>
        <end position="529"/>
    </location>
</feature>
<keyword evidence="9 16" id="KW-0418">Kinase</keyword>
<protein>
    <recommendedName>
        <fullName evidence="3">histidine kinase</fullName>
        <ecNumber evidence="3">2.7.13.3</ecNumber>
    </recommendedName>
</protein>
<dbReference type="InterPro" id="IPR036890">
    <property type="entry name" value="HATPase_C_sf"/>
</dbReference>
<evidence type="ECO:0000313" key="16">
    <source>
        <dbReference type="EMBL" id="MCL7745502.1"/>
    </source>
</evidence>
<dbReference type="PRINTS" id="PR00344">
    <property type="entry name" value="BCTRLSENSOR"/>
</dbReference>
<keyword evidence="8" id="KW-0547">Nucleotide-binding</keyword>
<dbReference type="SUPFAM" id="SSF55874">
    <property type="entry name" value="ATPase domain of HSP90 chaperone/DNA topoisomerase II/histidine kinase"/>
    <property type="match status" value="1"/>
</dbReference>
<dbReference type="PROSITE" id="PS50109">
    <property type="entry name" value="HIS_KIN"/>
    <property type="match status" value="1"/>
</dbReference>
<keyword evidence="12" id="KW-0902">Two-component regulatory system</keyword>
<evidence type="ECO:0000256" key="10">
    <source>
        <dbReference type="ARBA" id="ARBA00022840"/>
    </source>
</evidence>
<name>A0A9X2A2C8_9BACI</name>
<comment type="caution">
    <text evidence="16">The sequence shown here is derived from an EMBL/GenBank/DDBJ whole genome shotgun (WGS) entry which is preliminary data.</text>
</comment>
<dbReference type="Pfam" id="PF14689">
    <property type="entry name" value="SPOB_a"/>
    <property type="match status" value="1"/>
</dbReference>
<evidence type="ECO:0000256" key="11">
    <source>
        <dbReference type="ARBA" id="ARBA00022989"/>
    </source>
</evidence>
<reference evidence="16" key="1">
    <citation type="submission" date="2022-02" db="EMBL/GenBank/DDBJ databases">
        <title>Halalkalibacter sp. nov. isolated from Lonar Lake, India.</title>
        <authorList>
            <person name="Joshi A."/>
            <person name="Thite S."/>
            <person name="Lodha T."/>
        </authorList>
    </citation>
    <scope>NUCLEOTIDE SEQUENCE</scope>
    <source>
        <strain evidence="16">MEB205</strain>
    </source>
</reference>
<evidence type="ECO:0000256" key="9">
    <source>
        <dbReference type="ARBA" id="ARBA00022777"/>
    </source>
</evidence>
<evidence type="ECO:0000313" key="17">
    <source>
        <dbReference type="Proteomes" id="UP001139150"/>
    </source>
</evidence>
<dbReference type="Gene3D" id="3.30.565.10">
    <property type="entry name" value="Histidine kinase-like ATPase, C-terminal domain"/>
    <property type="match status" value="1"/>
</dbReference>
<comment type="subcellular location">
    <subcellularLocation>
        <location evidence="2">Cell membrane</location>
        <topology evidence="2">Multi-pass membrane protein</topology>
    </subcellularLocation>
</comment>
<evidence type="ECO:0000256" key="4">
    <source>
        <dbReference type="ARBA" id="ARBA00022475"/>
    </source>
</evidence>
<accession>A0A9X2A2C8</accession>
<evidence type="ECO:0000256" key="2">
    <source>
        <dbReference type="ARBA" id="ARBA00004651"/>
    </source>
</evidence>
<dbReference type="GO" id="GO:0000155">
    <property type="term" value="F:phosphorelay sensor kinase activity"/>
    <property type="evidence" value="ECO:0007669"/>
    <property type="project" value="TreeGrafter"/>
</dbReference>
<gene>
    <name evidence="16" type="ORF">MF646_00060</name>
</gene>
<keyword evidence="17" id="KW-1185">Reference proteome</keyword>
<dbReference type="InterPro" id="IPR003594">
    <property type="entry name" value="HATPase_dom"/>
</dbReference>
<evidence type="ECO:0000256" key="8">
    <source>
        <dbReference type="ARBA" id="ARBA00022741"/>
    </source>
</evidence>
<keyword evidence="10" id="KW-0067">ATP-binding</keyword>
<keyword evidence="5" id="KW-0597">Phosphoprotein</keyword>
<dbReference type="InterPro" id="IPR029151">
    <property type="entry name" value="Sensor-like_sf"/>
</dbReference>
<dbReference type="AlphaFoldDB" id="A0A9X2A2C8"/>
<keyword evidence="7 14" id="KW-0812">Transmembrane</keyword>
<feature type="transmembrane region" description="Helical" evidence="14">
    <location>
        <begin position="171"/>
        <end position="194"/>
    </location>
</feature>